<evidence type="ECO:0000256" key="1">
    <source>
        <dbReference type="SAM" id="Phobius"/>
    </source>
</evidence>
<organism evidence="2">
    <name type="scientific">Siphoviridae sp. ctsoB6</name>
    <dbReference type="NCBI Taxonomy" id="2826487"/>
    <lineage>
        <taxon>Viruses</taxon>
        <taxon>Duplodnaviria</taxon>
        <taxon>Heunggongvirae</taxon>
        <taxon>Uroviricota</taxon>
        <taxon>Caudoviricetes</taxon>
    </lineage>
</organism>
<dbReference type="EMBL" id="BK015700">
    <property type="protein sequence ID" value="DAE20724.1"/>
    <property type="molecule type" value="Genomic_DNA"/>
</dbReference>
<name>A0A8S5QQ32_9CAUD</name>
<accession>A0A8S5QQ32</accession>
<evidence type="ECO:0000313" key="2">
    <source>
        <dbReference type="EMBL" id="DAE20724.1"/>
    </source>
</evidence>
<reference evidence="2" key="1">
    <citation type="journal article" date="2021" name="Proc. Natl. Acad. Sci. U.S.A.">
        <title>A Catalog of Tens of Thousands of Viruses from Human Metagenomes Reveals Hidden Associations with Chronic Diseases.</title>
        <authorList>
            <person name="Tisza M.J."/>
            <person name="Buck C.B."/>
        </authorList>
    </citation>
    <scope>NUCLEOTIDE SEQUENCE</scope>
    <source>
        <strain evidence="2">CtsoB6</strain>
    </source>
</reference>
<keyword evidence="1" id="KW-1133">Transmembrane helix</keyword>
<protein>
    <submittedName>
        <fullName evidence="2">Uncharacterized protein</fullName>
    </submittedName>
</protein>
<proteinExistence type="predicted"/>
<keyword evidence="1" id="KW-0812">Transmembrane</keyword>
<sequence>MHSPNHFIPLVWFCLTLTAATVGVVFFYWLHLVTVCVTDKNSLKSILLQMLH</sequence>
<feature type="transmembrane region" description="Helical" evidence="1">
    <location>
        <begin position="7"/>
        <end position="30"/>
    </location>
</feature>
<keyword evidence="1" id="KW-0472">Membrane</keyword>